<sequence length="237" mass="26375">MGQDWDGNPSSIPARMAQARRQDTTGPGQGSQTGAQLGTNLVVPGFDRMHSGLFDLPLTIKPSEIFDAVTWATDHMHLRIAVDSHIACSLDDFAIVNEWLHFRSRSDLLGHFAMIHLDDLISRQERLIPKWYRSPLPDPLVDLYEVHDRDFLCLLSLSTLLDLKQAAIKVSNSSRSPIQDSIETAAKMVDQMEKVADSGSLKFLQDAGSCVLSALGSFLHRVCWLINPAQKELVIDQ</sequence>
<dbReference type="OrthoDB" id="47059at2759"/>
<comment type="caution">
    <text evidence="2">The sequence shown here is derived from an EMBL/GenBank/DDBJ whole genome shotgun (WGS) entry which is preliminary data.</text>
</comment>
<feature type="compositionally biased region" description="Polar residues" evidence="1">
    <location>
        <begin position="24"/>
        <end position="36"/>
    </location>
</feature>
<accession>A0A427Y2S4</accession>
<dbReference type="Proteomes" id="UP000279259">
    <property type="component" value="Unassembled WGS sequence"/>
</dbReference>
<dbReference type="EMBL" id="RSCD01000020">
    <property type="protein sequence ID" value="RSH85333.1"/>
    <property type="molecule type" value="Genomic_DNA"/>
</dbReference>
<keyword evidence="3" id="KW-1185">Reference proteome</keyword>
<organism evidence="2 3">
    <name type="scientific">Saitozyma podzolica</name>
    <dbReference type="NCBI Taxonomy" id="1890683"/>
    <lineage>
        <taxon>Eukaryota</taxon>
        <taxon>Fungi</taxon>
        <taxon>Dikarya</taxon>
        <taxon>Basidiomycota</taxon>
        <taxon>Agaricomycotina</taxon>
        <taxon>Tremellomycetes</taxon>
        <taxon>Tremellales</taxon>
        <taxon>Trimorphomycetaceae</taxon>
        <taxon>Saitozyma</taxon>
    </lineage>
</organism>
<evidence type="ECO:0000313" key="3">
    <source>
        <dbReference type="Proteomes" id="UP000279259"/>
    </source>
</evidence>
<protein>
    <submittedName>
        <fullName evidence="2">Uncharacterized protein</fullName>
    </submittedName>
</protein>
<proteinExistence type="predicted"/>
<name>A0A427Y2S4_9TREE</name>
<dbReference type="AlphaFoldDB" id="A0A427Y2S4"/>
<dbReference type="STRING" id="1890683.A0A427Y2S4"/>
<evidence type="ECO:0000313" key="2">
    <source>
        <dbReference type="EMBL" id="RSH85333.1"/>
    </source>
</evidence>
<gene>
    <name evidence="2" type="ORF">EHS25_004729</name>
</gene>
<reference evidence="2 3" key="1">
    <citation type="submission" date="2018-11" db="EMBL/GenBank/DDBJ databases">
        <title>Genome sequence of Saitozyma podzolica DSM 27192.</title>
        <authorList>
            <person name="Aliyu H."/>
            <person name="Gorte O."/>
            <person name="Ochsenreither K."/>
        </authorList>
    </citation>
    <scope>NUCLEOTIDE SEQUENCE [LARGE SCALE GENOMIC DNA]</scope>
    <source>
        <strain evidence="2 3">DSM 27192</strain>
    </source>
</reference>
<feature type="region of interest" description="Disordered" evidence="1">
    <location>
        <begin position="1"/>
        <end position="36"/>
    </location>
</feature>
<evidence type="ECO:0000256" key="1">
    <source>
        <dbReference type="SAM" id="MobiDB-lite"/>
    </source>
</evidence>